<protein>
    <submittedName>
        <fullName evidence="1">Uncharacterized protein</fullName>
    </submittedName>
</protein>
<reference evidence="3" key="2">
    <citation type="submission" date="2024-04" db="EMBL/GenBank/DDBJ databases">
        <authorList>
            <person name="Chen Y."/>
            <person name="Shah S."/>
            <person name="Dougan E. K."/>
            <person name="Thang M."/>
            <person name="Chan C."/>
        </authorList>
    </citation>
    <scope>NUCLEOTIDE SEQUENCE [LARGE SCALE GENOMIC DNA]</scope>
</reference>
<evidence type="ECO:0000313" key="1">
    <source>
        <dbReference type="EMBL" id="CAI3972450.1"/>
    </source>
</evidence>
<dbReference type="EMBL" id="CAMXCT020000012">
    <property type="protein sequence ID" value="CAL1125825.1"/>
    <property type="molecule type" value="Genomic_DNA"/>
</dbReference>
<dbReference type="EMBL" id="CAMXCT010000302">
    <property type="protein sequence ID" value="CAI3976841.1"/>
    <property type="molecule type" value="Genomic_DNA"/>
</dbReference>
<name>A0A9P1BGR7_9DINO</name>
<dbReference type="EMBL" id="CAMXCT030000012">
    <property type="protein sequence ID" value="CAL4759762.1"/>
    <property type="molecule type" value="Genomic_DNA"/>
</dbReference>
<organism evidence="1">
    <name type="scientific">Cladocopium goreaui</name>
    <dbReference type="NCBI Taxonomy" id="2562237"/>
    <lineage>
        <taxon>Eukaryota</taxon>
        <taxon>Sar</taxon>
        <taxon>Alveolata</taxon>
        <taxon>Dinophyceae</taxon>
        <taxon>Suessiales</taxon>
        <taxon>Symbiodiniaceae</taxon>
        <taxon>Cladocopium</taxon>
    </lineage>
</organism>
<reference evidence="1" key="1">
    <citation type="submission" date="2022-10" db="EMBL/GenBank/DDBJ databases">
        <authorList>
            <person name="Chen Y."/>
            <person name="Dougan E. K."/>
            <person name="Chan C."/>
            <person name="Rhodes N."/>
            <person name="Thang M."/>
        </authorList>
    </citation>
    <scope>NUCLEOTIDE SEQUENCE</scope>
</reference>
<dbReference type="EMBL" id="CAMXCT010000012">
    <property type="protein sequence ID" value="CAI3972450.1"/>
    <property type="molecule type" value="Genomic_DNA"/>
</dbReference>
<comment type="caution">
    <text evidence="1">The sequence shown here is derived from an EMBL/GenBank/DDBJ whole genome shotgun (WGS) entry which is preliminary data.</text>
</comment>
<evidence type="ECO:0000313" key="4">
    <source>
        <dbReference type="Proteomes" id="UP001152797"/>
    </source>
</evidence>
<dbReference type="EMBL" id="CAMXCT030000302">
    <property type="protein sequence ID" value="CAL4764153.1"/>
    <property type="molecule type" value="Genomic_DNA"/>
</dbReference>
<proteinExistence type="predicted"/>
<sequence>MLEETGGITEFEANFRSSFQKNRWLLLDSTSRAFPSQLSSLVFWPLGVTARQLQAAKQSCHGLTGAMQGTCTKQLSNAHGLGCLFSFSRFAPQLYANEKQSGE</sequence>
<evidence type="ECO:0000313" key="2">
    <source>
        <dbReference type="EMBL" id="CAI3976841.1"/>
    </source>
</evidence>
<accession>A0A9P1BGR7</accession>
<dbReference type="EMBL" id="CAMXCT020000302">
    <property type="protein sequence ID" value="CAL1130216.1"/>
    <property type="molecule type" value="Genomic_DNA"/>
</dbReference>
<gene>
    <name evidence="1" type="ORF">C1SCF055_LOCUS1034</name>
    <name evidence="2" type="ORF">C1SCF055_LOCUS5031</name>
</gene>
<dbReference type="Proteomes" id="UP001152797">
    <property type="component" value="Unassembled WGS sequence"/>
</dbReference>
<keyword evidence="4" id="KW-1185">Reference proteome</keyword>
<evidence type="ECO:0000313" key="3">
    <source>
        <dbReference type="EMBL" id="CAL1125825.1"/>
    </source>
</evidence>
<dbReference type="AlphaFoldDB" id="A0A9P1BGR7"/>